<keyword evidence="3 8" id="KW-0418">Kinase</keyword>
<sequence length="814" mass="88060">MTLESGDTLSERFVLIRQLGTGGSGEVWLARDYERDSFVAVKILAVKQGGNAAALWLLHREYGLLRRLAHEHIVRVDGLYRSGGHAWIAMEYLDGGDLSQLRGCGWGEILRVVLPVAAALAHVHDAGIVHRDVKPANVMLTTTGAPRLVDFGTALALTAVPAPDAGRGSPFTMSQQQRTGAPASIADDIYGYGALLYELLCGYPPFYPDEPVAYDLEAGRVAGGSARQPAARTAACLVERPVVLPASGRSMAALDASVPLLLARLLERMLAPLPEQRPSSMHVIERELKTVLANSAAPVMIDNVNSSTPRKIILPVTPPASCASAGQEPLRGEWRRPSAAPVGMAAGEHARRILRAGLVAAGVLAAVVVFIVLPRWVAERQMPAPPAAAPEPLDTPAREPVDLTVLAHARQGADEQRIGLQQRLDALRERAASQWDEAAYTRAAGELAAGDEAYAEREYIAATEHYRTLESLVDVLEQRADEVLVQRLQEGATALQQGAAGSAAAAFELALKIEPDNTEALQGRKRASTLGEVMRLASEAEHLEKDEQTNEALARFREALALDAQAQRAGDGVRRIEARLAGDAFAAAMARGYSALAAGDYPAANGAFEAARRIRPAATEIAPALHQVEQERRTHEIATKLELARQLEMQEQWARALTQYRTVLELDTTIAAAAEGLARATPRATLNEQLELYLTQPERLFSQSVRISAKEMMARARAIESPGPVLSKQLATLQQWLERADVPVVVALQSDNITQVTIYRVGEFGAFTHRSLELLPGSYTVVGTRAGYRDVRREITVRPGTVLEPIVIQCEDRI</sequence>
<dbReference type="KEGG" id="sdf:ACG33_00825"/>
<dbReference type="Pfam" id="PF00069">
    <property type="entry name" value="Pkinase"/>
    <property type="match status" value="1"/>
</dbReference>
<dbReference type="InterPro" id="IPR017441">
    <property type="entry name" value="Protein_kinase_ATP_BS"/>
</dbReference>
<keyword evidence="6" id="KW-0812">Transmembrane</keyword>
<keyword evidence="4 5" id="KW-0067">ATP-binding</keyword>
<keyword evidence="6" id="KW-1133">Transmembrane helix</keyword>
<accession>A0A127F7S0</accession>
<dbReference type="Gene3D" id="1.25.40.10">
    <property type="entry name" value="Tetratricopeptide repeat domain"/>
    <property type="match status" value="1"/>
</dbReference>
<dbReference type="EC" id="2.7.11.1" evidence="8"/>
<dbReference type="PROSITE" id="PS50011">
    <property type="entry name" value="PROTEIN_KINASE_DOM"/>
    <property type="match status" value="1"/>
</dbReference>
<dbReference type="PANTHER" id="PTHR43289:SF6">
    <property type="entry name" value="SERINE_THREONINE-PROTEIN KINASE NEKL-3"/>
    <property type="match status" value="1"/>
</dbReference>
<dbReference type="Gene3D" id="1.10.510.10">
    <property type="entry name" value="Transferase(Phosphotransferase) domain 1"/>
    <property type="match status" value="1"/>
</dbReference>
<keyword evidence="2 5" id="KW-0547">Nucleotide-binding</keyword>
<evidence type="ECO:0000256" key="5">
    <source>
        <dbReference type="PROSITE-ProRule" id="PRU10141"/>
    </source>
</evidence>
<keyword evidence="6" id="KW-0472">Membrane</keyword>
<dbReference type="SUPFAM" id="SSF48452">
    <property type="entry name" value="TPR-like"/>
    <property type="match status" value="1"/>
</dbReference>
<dbReference type="SUPFAM" id="SSF56112">
    <property type="entry name" value="Protein kinase-like (PK-like)"/>
    <property type="match status" value="1"/>
</dbReference>
<organism evidence="8 9">
    <name type="scientific">Steroidobacter denitrificans</name>
    <dbReference type="NCBI Taxonomy" id="465721"/>
    <lineage>
        <taxon>Bacteria</taxon>
        <taxon>Pseudomonadati</taxon>
        <taxon>Pseudomonadota</taxon>
        <taxon>Gammaproteobacteria</taxon>
        <taxon>Steroidobacterales</taxon>
        <taxon>Steroidobacteraceae</taxon>
        <taxon>Steroidobacter</taxon>
    </lineage>
</organism>
<gene>
    <name evidence="8" type="ORF">ACG33_00825</name>
</gene>
<dbReference type="EMBL" id="CP011971">
    <property type="protein sequence ID" value="AMN45671.1"/>
    <property type="molecule type" value="Genomic_DNA"/>
</dbReference>
<dbReference type="InterPro" id="IPR011009">
    <property type="entry name" value="Kinase-like_dom_sf"/>
</dbReference>
<dbReference type="InterPro" id="IPR011990">
    <property type="entry name" value="TPR-like_helical_dom_sf"/>
</dbReference>
<dbReference type="PROSITE" id="PS00108">
    <property type="entry name" value="PROTEIN_KINASE_ST"/>
    <property type="match status" value="1"/>
</dbReference>
<dbReference type="GO" id="GO:0004674">
    <property type="term" value="F:protein serine/threonine kinase activity"/>
    <property type="evidence" value="ECO:0007669"/>
    <property type="project" value="UniProtKB-KW"/>
</dbReference>
<keyword evidence="9" id="KW-1185">Reference proteome</keyword>
<evidence type="ECO:0000259" key="7">
    <source>
        <dbReference type="PROSITE" id="PS50011"/>
    </source>
</evidence>
<name>A0A127F7S0_STEDE</name>
<evidence type="ECO:0000256" key="4">
    <source>
        <dbReference type="ARBA" id="ARBA00022840"/>
    </source>
</evidence>
<feature type="binding site" evidence="5">
    <location>
        <position position="47"/>
    </location>
    <ligand>
        <name>ATP</name>
        <dbReference type="ChEBI" id="CHEBI:30616"/>
    </ligand>
</feature>
<dbReference type="InterPro" id="IPR008271">
    <property type="entry name" value="Ser/Thr_kinase_AS"/>
</dbReference>
<feature type="transmembrane region" description="Helical" evidence="6">
    <location>
        <begin position="353"/>
        <end position="373"/>
    </location>
</feature>
<evidence type="ECO:0000256" key="3">
    <source>
        <dbReference type="ARBA" id="ARBA00022777"/>
    </source>
</evidence>
<dbReference type="GO" id="GO:0005524">
    <property type="term" value="F:ATP binding"/>
    <property type="evidence" value="ECO:0007669"/>
    <property type="project" value="UniProtKB-UniRule"/>
</dbReference>
<reference evidence="8 9" key="1">
    <citation type="submission" date="2015-06" db="EMBL/GenBank/DDBJ databases">
        <title>A Comprehensive Approach to Explore the Metabolic and Phylogenetic Diversity of Bacterial Steroid Degradation in the Environment: Testosterone as an Example.</title>
        <authorList>
            <person name="Yang F.-C."/>
            <person name="Chen Y.-L."/>
            <person name="Yu C.-P."/>
            <person name="Tang S.-L."/>
            <person name="Wang P.-H."/>
            <person name="Ismail W."/>
            <person name="Wang C.-H."/>
            <person name="Yang C.-Y."/>
            <person name="Chiang Y.-R."/>
        </authorList>
    </citation>
    <scope>NUCLEOTIDE SEQUENCE [LARGE SCALE GENOMIC DNA]</scope>
    <source>
        <strain evidence="8 9">DSM 18526</strain>
    </source>
</reference>
<dbReference type="RefSeq" id="WP_066917933.1">
    <property type="nucleotide sequence ID" value="NZ_CP011971.1"/>
</dbReference>
<protein>
    <submittedName>
        <fullName evidence="8">Serine/threonine protein kinase</fullName>
        <ecNumber evidence="8">2.7.11.1</ecNumber>
    </submittedName>
</protein>
<evidence type="ECO:0000256" key="2">
    <source>
        <dbReference type="ARBA" id="ARBA00022741"/>
    </source>
</evidence>
<evidence type="ECO:0000313" key="9">
    <source>
        <dbReference type="Proteomes" id="UP000070250"/>
    </source>
</evidence>
<dbReference type="Proteomes" id="UP000070250">
    <property type="component" value="Chromosome"/>
</dbReference>
<dbReference type="PANTHER" id="PTHR43289">
    <property type="entry name" value="MITOGEN-ACTIVATED PROTEIN KINASE KINASE KINASE 20-RELATED"/>
    <property type="match status" value="1"/>
</dbReference>
<dbReference type="AlphaFoldDB" id="A0A127F7S0"/>
<dbReference type="OrthoDB" id="6286134at2"/>
<feature type="domain" description="Protein kinase" evidence="7">
    <location>
        <begin position="13"/>
        <end position="292"/>
    </location>
</feature>
<evidence type="ECO:0000313" key="8">
    <source>
        <dbReference type="EMBL" id="AMN45671.1"/>
    </source>
</evidence>
<dbReference type="CDD" id="cd14014">
    <property type="entry name" value="STKc_PknB_like"/>
    <property type="match status" value="1"/>
</dbReference>
<keyword evidence="1 8" id="KW-0808">Transferase</keyword>
<dbReference type="SMART" id="SM00220">
    <property type="entry name" value="S_TKc"/>
    <property type="match status" value="1"/>
</dbReference>
<keyword evidence="8" id="KW-0723">Serine/threonine-protein kinase</keyword>
<dbReference type="Gene3D" id="3.30.200.20">
    <property type="entry name" value="Phosphorylase Kinase, domain 1"/>
    <property type="match status" value="1"/>
</dbReference>
<dbReference type="InterPro" id="IPR000719">
    <property type="entry name" value="Prot_kinase_dom"/>
</dbReference>
<evidence type="ECO:0000256" key="6">
    <source>
        <dbReference type="SAM" id="Phobius"/>
    </source>
</evidence>
<evidence type="ECO:0000256" key="1">
    <source>
        <dbReference type="ARBA" id="ARBA00022679"/>
    </source>
</evidence>
<dbReference type="STRING" id="465721.ACG33_00825"/>
<proteinExistence type="predicted"/>
<dbReference type="PROSITE" id="PS00107">
    <property type="entry name" value="PROTEIN_KINASE_ATP"/>
    <property type="match status" value="1"/>
</dbReference>